<accession>A0AA84ZEH2</accession>
<sequence>MLPLPILTFTSASDPPCLSTMLPRYVKFTTSSGSSPSSVIGLVLAVLHFRILCMLRPDSEEVAILAVYTHIRWYVWDRRDRSSAKFKSPSCIQAVHCILYFHYVEVFIIQPVTRREKTITSSLV</sequence>
<evidence type="ECO:0000313" key="2">
    <source>
        <dbReference type="WBParaSite" id="SMRG1_23510.1"/>
    </source>
</evidence>
<name>A0AA84ZEH2_9TREM</name>
<dbReference type="WBParaSite" id="SMRG1_23510.1">
    <property type="protein sequence ID" value="SMRG1_23510.1"/>
    <property type="gene ID" value="SMRG1_23510"/>
</dbReference>
<dbReference type="AlphaFoldDB" id="A0AA84ZEH2"/>
<dbReference type="WBParaSite" id="SMRG1_23510.2">
    <property type="protein sequence ID" value="SMRG1_23510.2"/>
    <property type="gene ID" value="SMRG1_23510"/>
</dbReference>
<protein>
    <submittedName>
        <fullName evidence="2 3">Uncharacterized protein</fullName>
    </submittedName>
</protein>
<dbReference type="Proteomes" id="UP000050790">
    <property type="component" value="Unassembled WGS sequence"/>
</dbReference>
<evidence type="ECO:0000313" key="1">
    <source>
        <dbReference type="Proteomes" id="UP000050790"/>
    </source>
</evidence>
<reference evidence="2 3" key="1">
    <citation type="submission" date="2023-11" db="UniProtKB">
        <authorList>
            <consortium name="WormBaseParasite"/>
        </authorList>
    </citation>
    <scope>IDENTIFICATION</scope>
</reference>
<organism evidence="1 3">
    <name type="scientific">Schistosoma margrebowiei</name>
    <dbReference type="NCBI Taxonomy" id="48269"/>
    <lineage>
        <taxon>Eukaryota</taxon>
        <taxon>Metazoa</taxon>
        <taxon>Spiralia</taxon>
        <taxon>Lophotrochozoa</taxon>
        <taxon>Platyhelminthes</taxon>
        <taxon>Trematoda</taxon>
        <taxon>Digenea</taxon>
        <taxon>Strigeidida</taxon>
        <taxon>Schistosomatoidea</taxon>
        <taxon>Schistosomatidae</taxon>
        <taxon>Schistosoma</taxon>
    </lineage>
</organism>
<proteinExistence type="predicted"/>
<evidence type="ECO:0000313" key="3">
    <source>
        <dbReference type="WBParaSite" id="SMRG1_23510.2"/>
    </source>
</evidence>